<dbReference type="PANTHER" id="PTHR10642:SF26">
    <property type="entry name" value="RIBONUCLEASE H1"/>
    <property type="match status" value="1"/>
</dbReference>
<dbReference type="Gene3D" id="3.40.970.10">
    <property type="entry name" value="Ribonuclease H1, N-terminal domain"/>
    <property type="match status" value="2"/>
</dbReference>
<accession>A0ABR2JIG7</accession>
<evidence type="ECO:0000256" key="1">
    <source>
        <dbReference type="SAM" id="MobiDB-lite"/>
    </source>
</evidence>
<dbReference type="InterPro" id="IPR011320">
    <property type="entry name" value="RNase_H1_N"/>
</dbReference>
<keyword evidence="4" id="KW-1185">Reference proteome</keyword>
<feature type="domain" description="Ribonuclease H1 N-terminal" evidence="2">
    <location>
        <begin position="7"/>
        <end position="50"/>
    </location>
</feature>
<protein>
    <recommendedName>
        <fullName evidence="2">Ribonuclease H1 N-terminal domain-containing protein</fullName>
    </recommendedName>
</protein>
<organism evidence="3 4">
    <name type="scientific">Apiospora arundinis</name>
    <dbReference type="NCBI Taxonomy" id="335852"/>
    <lineage>
        <taxon>Eukaryota</taxon>
        <taxon>Fungi</taxon>
        <taxon>Dikarya</taxon>
        <taxon>Ascomycota</taxon>
        <taxon>Pezizomycotina</taxon>
        <taxon>Sordariomycetes</taxon>
        <taxon>Xylariomycetidae</taxon>
        <taxon>Amphisphaeriales</taxon>
        <taxon>Apiosporaceae</taxon>
        <taxon>Apiospora</taxon>
    </lineage>
</organism>
<dbReference type="InterPro" id="IPR037056">
    <property type="entry name" value="RNase_H1_N_sf"/>
</dbReference>
<comment type="caution">
    <text evidence="3">The sequence shown here is derived from an EMBL/GenBank/DDBJ whole genome shotgun (WGS) entry which is preliminary data.</text>
</comment>
<feature type="compositionally biased region" description="Low complexity" evidence="1">
    <location>
        <begin position="500"/>
        <end position="509"/>
    </location>
</feature>
<reference evidence="3 4" key="1">
    <citation type="journal article" date="2024" name="IMA Fungus">
        <title>Apiospora arundinis, a panoply of carbohydrate-active enzymes and secondary metabolites.</title>
        <authorList>
            <person name="Sorensen T."/>
            <person name="Petersen C."/>
            <person name="Muurmann A.T."/>
            <person name="Christiansen J.V."/>
            <person name="Brundto M.L."/>
            <person name="Overgaard C.K."/>
            <person name="Boysen A.T."/>
            <person name="Wollenberg R.D."/>
            <person name="Larsen T.O."/>
            <person name="Sorensen J.L."/>
            <person name="Nielsen K.L."/>
            <person name="Sondergaard T.E."/>
        </authorList>
    </citation>
    <scope>NUCLEOTIDE SEQUENCE [LARGE SCALE GENOMIC DNA]</scope>
    <source>
        <strain evidence="3 4">AAU 773</strain>
    </source>
</reference>
<dbReference type="InterPro" id="IPR050092">
    <property type="entry name" value="RNase_H"/>
</dbReference>
<dbReference type="SUPFAM" id="SSF55658">
    <property type="entry name" value="L9 N-domain-like"/>
    <property type="match status" value="2"/>
</dbReference>
<dbReference type="EMBL" id="JAPCWZ010000002">
    <property type="protein sequence ID" value="KAK8877298.1"/>
    <property type="molecule type" value="Genomic_DNA"/>
</dbReference>
<evidence type="ECO:0000259" key="2">
    <source>
        <dbReference type="Pfam" id="PF01693"/>
    </source>
</evidence>
<gene>
    <name evidence="3" type="ORF">PGQ11_002244</name>
</gene>
<sequence>MAKARAKYYAVAVGRKPGVYTSWPECESQVKGFSGHKFMGFPSHKEAQKFILETQKYILRNEQRVEEATHLAEPRGNSTPVHVPVMEGEDDDKNKATTPAAATPHVVAATAAAAAVASGAPDTHKGKYYAVAVGRVPGIYYDWNTCQKQTNQYPNARHKSFETHAGAVAYVKENGNHFAMVPDFRPDNSAPFDDEFNRYASSQGIEEGSLAYQSQRTEAIKREFDVLFLSQPTVAEEGEETDEDDDSGMEIKGERQLTPVPRDELILRALRELCLLVGLVPRATAHECGMAIKDVGPINIVDFLDAKRYGKSVEIWPWRLFGQFKHYTLNDKTKCVVLRIAKEHPLLRALLQPLTSKASAKHARRKASLQSPTQMRRLVEMRPDLRHELTLLDEANKNTAKPTVSPLGSSEQILERLRERLRILAQIARDDSTPSSALSAAPVARAVDPIKEEEDDENEQQQRPPVERAGTPPRPSTFPAIACAQLPSMPPSQSPKKQRQASAPATSARRSARIAAKEDDTDDVRMIDVPAATTVPATVTQQPKRKYMNVCFVEIPSRDDDGSCNGKPNKRMRLCIAP</sequence>
<name>A0ABR2JIG7_9PEZI</name>
<feature type="region of interest" description="Disordered" evidence="1">
    <location>
        <begin position="430"/>
        <end position="521"/>
    </location>
</feature>
<evidence type="ECO:0000313" key="3">
    <source>
        <dbReference type="EMBL" id="KAK8877298.1"/>
    </source>
</evidence>
<dbReference type="InterPro" id="IPR009027">
    <property type="entry name" value="Ribosomal_bL9/RNase_H1_N"/>
</dbReference>
<proteinExistence type="predicted"/>
<evidence type="ECO:0000313" key="4">
    <source>
        <dbReference type="Proteomes" id="UP001390339"/>
    </source>
</evidence>
<dbReference type="PANTHER" id="PTHR10642">
    <property type="entry name" value="RIBONUCLEASE H1"/>
    <property type="match status" value="1"/>
</dbReference>
<dbReference type="Pfam" id="PF01693">
    <property type="entry name" value="Cauli_VI"/>
    <property type="match status" value="2"/>
</dbReference>
<dbReference type="Proteomes" id="UP001390339">
    <property type="component" value="Unassembled WGS sequence"/>
</dbReference>
<feature type="domain" description="Ribonuclease H1 N-terminal" evidence="2">
    <location>
        <begin position="127"/>
        <end position="170"/>
    </location>
</feature>